<proteinExistence type="predicted"/>
<gene>
    <name evidence="3" type="ORF">EJB05_05417</name>
</gene>
<keyword evidence="2" id="KW-0472">Membrane</keyword>
<evidence type="ECO:0000256" key="1">
    <source>
        <dbReference type="SAM" id="MobiDB-lite"/>
    </source>
</evidence>
<protein>
    <submittedName>
        <fullName evidence="3">Uncharacterized protein</fullName>
    </submittedName>
</protein>
<comment type="caution">
    <text evidence="3">The sequence shown here is derived from an EMBL/GenBank/DDBJ whole genome shotgun (WGS) entry which is preliminary data.</text>
</comment>
<evidence type="ECO:0000313" key="4">
    <source>
        <dbReference type="Proteomes" id="UP000324897"/>
    </source>
</evidence>
<keyword evidence="2" id="KW-1133">Transmembrane helix</keyword>
<reference evidence="3 4" key="1">
    <citation type="journal article" date="2019" name="Sci. Rep.">
        <title>A high-quality genome of Eragrostis curvula grass provides insights into Poaceae evolution and supports new strategies to enhance forage quality.</title>
        <authorList>
            <person name="Carballo J."/>
            <person name="Santos B.A.C.M."/>
            <person name="Zappacosta D."/>
            <person name="Garbus I."/>
            <person name="Selva J.P."/>
            <person name="Gallo C.A."/>
            <person name="Diaz A."/>
            <person name="Albertini E."/>
            <person name="Caccamo M."/>
            <person name="Echenique V."/>
        </authorList>
    </citation>
    <scope>NUCLEOTIDE SEQUENCE [LARGE SCALE GENOMIC DNA]</scope>
    <source>
        <strain evidence="4">cv. Victoria</strain>
        <tissue evidence="3">Leaf</tissue>
    </source>
</reference>
<sequence length="89" mass="8866">MIPDTAFALEIADVVTIAVLMVAIVAAASCADAGHAAVHDVDLALGAATLMTYAQAAANVKKNGKAPVLSPEGRRMGSAAPSACRSSMV</sequence>
<feature type="region of interest" description="Disordered" evidence="1">
    <location>
        <begin position="63"/>
        <end position="89"/>
    </location>
</feature>
<evidence type="ECO:0000313" key="3">
    <source>
        <dbReference type="EMBL" id="TVU45908.1"/>
    </source>
</evidence>
<feature type="transmembrane region" description="Helical" evidence="2">
    <location>
        <begin position="6"/>
        <end position="28"/>
    </location>
</feature>
<evidence type="ECO:0000256" key="2">
    <source>
        <dbReference type="SAM" id="Phobius"/>
    </source>
</evidence>
<feature type="non-terminal residue" evidence="3">
    <location>
        <position position="1"/>
    </location>
</feature>
<dbReference type="Gramene" id="TVU45908">
    <property type="protein sequence ID" value="TVU45908"/>
    <property type="gene ID" value="EJB05_05417"/>
</dbReference>
<keyword evidence="2" id="KW-0812">Transmembrane</keyword>
<accession>A0A5J9WCL4</accession>
<dbReference type="AlphaFoldDB" id="A0A5J9WCL4"/>
<organism evidence="3 4">
    <name type="scientific">Eragrostis curvula</name>
    <name type="common">weeping love grass</name>
    <dbReference type="NCBI Taxonomy" id="38414"/>
    <lineage>
        <taxon>Eukaryota</taxon>
        <taxon>Viridiplantae</taxon>
        <taxon>Streptophyta</taxon>
        <taxon>Embryophyta</taxon>
        <taxon>Tracheophyta</taxon>
        <taxon>Spermatophyta</taxon>
        <taxon>Magnoliopsida</taxon>
        <taxon>Liliopsida</taxon>
        <taxon>Poales</taxon>
        <taxon>Poaceae</taxon>
        <taxon>PACMAD clade</taxon>
        <taxon>Chloridoideae</taxon>
        <taxon>Eragrostideae</taxon>
        <taxon>Eragrostidinae</taxon>
        <taxon>Eragrostis</taxon>
    </lineage>
</organism>
<dbReference type="Proteomes" id="UP000324897">
    <property type="component" value="Chromosome 5"/>
</dbReference>
<name>A0A5J9WCL4_9POAL</name>
<keyword evidence="4" id="KW-1185">Reference proteome</keyword>
<dbReference type="EMBL" id="RWGY01000004">
    <property type="protein sequence ID" value="TVU45908.1"/>
    <property type="molecule type" value="Genomic_DNA"/>
</dbReference>